<name>A0ABU1IKT6_9BACL</name>
<gene>
    <name evidence="2" type="ORF">JOE21_001388</name>
</gene>
<feature type="transmembrane region" description="Helical" evidence="1">
    <location>
        <begin position="12"/>
        <end position="34"/>
    </location>
</feature>
<keyword evidence="1" id="KW-0472">Membrane</keyword>
<feature type="transmembrane region" description="Helical" evidence="1">
    <location>
        <begin position="206"/>
        <end position="223"/>
    </location>
</feature>
<feature type="transmembrane region" description="Helical" evidence="1">
    <location>
        <begin position="54"/>
        <end position="77"/>
    </location>
</feature>
<accession>A0ABU1IKT6</accession>
<keyword evidence="3" id="KW-1185">Reference proteome</keyword>
<evidence type="ECO:0000313" key="3">
    <source>
        <dbReference type="Proteomes" id="UP001185012"/>
    </source>
</evidence>
<feature type="transmembrane region" description="Helical" evidence="1">
    <location>
        <begin position="160"/>
        <end position="185"/>
    </location>
</feature>
<dbReference type="RefSeq" id="WP_309864026.1">
    <property type="nucleotide sequence ID" value="NZ_JAVDQG010000003.1"/>
</dbReference>
<feature type="transmembrane region" description="Helical" evidence="1">
    <location>
        <begin position="235"/>
        <end position="255"/>
    </location>
</feature>
<dbReference type="Proteomes" id="UP001185012">
    <property type="component" value="Unassembled WGS sequence"/>
</dbReference>
<feature type="transmembrane region" description="Helical" evidence="1">
    <location>
        <begin position="98"/>
        <end position="121"/>
    </location>
</feature>
<reference evidence="2 3" key="1">
    <citation type="submission" date="2023-07" db="EMBL/GenBank/DDBJ databases">
        <title>Genomic Encyclopedia of Type Strains, Phase IV (KMG-IV): sequencing the most valuable type-strain genomes for metagenomic binning, comparative biology and taxonomic classification.</title>
        <authorList>
            <person name="Goeker M."/>
        </authorList>
    </citation>
    <scope>NUCLEOTIDE SEQUENCE [LARGE SCALE GENOMIC DNA]</scope>
    <source>
        <strain evidence="2 3">DSM 45903</strain>
    </source>
</reference>
<keyword evidence="1" id="KW-0812">Transmembrane</keyword>
<keyword evidence="1" id="KW-1133">Transmembrane helix</keyword>
<organism evidence="2 3">
    <name type="scientific">Desmospora profundinema</name>
    <dbReference type="NCBI Taxonomy" id="1571184"/>
    <lineage>
        <taxon>Bacteria</taxon>
        <taxon>Bacillati</taxon>
        <taxon>Bacillota</taxon>
        <taxon>Bacilli</taxon>
        <taxon>Bacillales</taxon>
        <taxon>Thermoactinomycetaceae</taxon>
        <taxon>Desmospora</taxon>
    </lineage>
</organism>
<dbReference type="EMBL" id="JAVDQG010000003">
    <property type="protein sequence ID" value="MDR6225390.1"/>
    <property type="molecule type" value="Genomic_DNA"/>
</dbReference>
<dbReference type="PANTHER" id="PTHR41324">
    <property type="entry name" value="MEMBRANE PROTEIN-RELATED"/>
    <property type="match status" value="1"/>
</dbReference>
<feature type="transmembrane region" description="Helical" evidence="1">
    <location>
        <begin position="264"/>
        <end position="288"/>
    </location>
</feature>
<dbReference type="Pfam" id="PF09991">
    <property type="entry name" value="DUF2232"/>
    <property type="match status" value="1"/>
</dbReference>
<protein>
    <submittedName>
        <fullName evidence="2">Uncharacterized protein YybS (DUF2232 family)</fullName>
    </submittedName>
</protein>
<evidence type="ECO:0000313" key="2">
    <source>
        <dbReference type="EMBL" id="MDR6225390.1"/>
    </source>
</evidence>
<evidence type="ECO:0000256" key="1">
    <source>
        <dbReference type="SAM" id="Phobius"/>
    </source>
</evidence>
<dbReference type="PANTHER" id="PTHR41324:SF1">
    <property type="entry name" value="DUF2232 DOMAIN-CONTAINING PROTEIN"/>
    <property type="match status" value="1"/>
</dbReference>
<comment type="caution">
    <text evidence="2">The sequence shown here is derived from an EMBL/GenBank/DDBJ whole genome shotgun (WGS) entry which is preliminary data.</text>
</comment>
<sequence>MSRFTDIRGGLIAIGLYLLLFLSLITPLGIVTLWFLPLPFFWFGAKNGWKPSLFPVAVCGILSSALGLAALGGLLFAAGIGLMMGEQYRKPGSTGTDVALGGWVATWVGALVLLLLVTWWWDGVGQVQSFWREQWESTQQMLESYGLGAAGMEEPPPLSLIIPVMLFMISLPFPLLNFAVGRRLLIRQGLPGKYLPPIRKWRLPRPFFYFYFVALLLLLLFGLDGGAVSLFAGTAVTWMFLIFFIQGLSFFAFLLHRWNWKSGWVFLIGGVAFLIPLLSVVVHLFGILDTGTEWRKRLEKND</sequence>
<proteinExistence type="predicted"/>
<dbReference type="InterPro" id="IPR018710">
    <property type="entry name" value="DUF2232"/>
</dbReference>